<protein>
    <submittedName>
        <fullName evidence="1">Uncharacterized protein</fullName>
    </submittedName>
</protein>
<evidence type="ECO:0000313" key="2">
    <source>
        <dbReference type="Proteomes" id="UP001317001"/>
    </source>
</evidence>
<accession>A0ABY5NTU7</accession>
<name>A0ABY5NTU7_9FLAO</name>
<organism evidence="1 2">
    <name type="scientific">Paenimyroides aestuarii</name>
    <dbReference type="NCBI Taxonomy" id="2968490"/>
    <lineage>
        <taxon>Bacteria</taxon>
        <taxon>Pseudomonadati</taxon>
        <taxon>Bacteroidota</taxon>
        <taxon>Flavobacteriia</taxon>
        <taxon>Flavobacteriales</taxon>
        <taxon>Flavobacteriaceae</taxon>
        <taxon>Paenimyroides</taxon>
    </lineage>
</organism>
<dbReference type="RefSeq" id="WP_257499933.1">
    <property type="nucleotide sequence ID" value="NZ_CP102382.1"/>
</dbReference>
<keyword evidence="2" id="KW-1185">Reference proteome</keyword>
<dbReference type="EMBL" id="CP102382">
    <property type="protein sequence ID" value="UUV22015.1"/>
    <property type="molecule type" value="Genomic_DNA"/>
</dbReference>
<dbReference type="Proteomes" id="UP001317001">
    <property type="component" value="Chromosome"/>
</dbReference>
<reference evidence="1 2" key="1">
    <citation type="submission" date="2022-08" db="EMBL/GenBank/DDBJ databases">
        <title>Myroides zhujiangensis sp. nov., a novel bacterium isolated from sediment in the Pearl River Estuary.</title>
        <authorList>
            <person name="Cui L."/>
        </authorList>
    </citation>
    <scope>NUCLEOTIDE SEQUENCE [LARGE SCALE GENOMIC DNA]</scope>
    <source>
        <strain evidence="1 2">SCSIO 72103</strain>
    </source>
</reference>
<sequence length="102" mass="11197">MAPAIASELLVVRGSSFLVPLGRGTTGRTTAVNLSEQLAMKEAMSNPSAGKVIIHGLKDSRWSGWSKMHYVHTSSTGKKTVIHYVAKFEKGIIKYVDDFKFK</sequence>
<evidence type="ECO:0000313" key="1">
    <source>
        <dbReference type="EMBL" id="UUV22015.1"/>
    </source>
</evidence>
<gene>
    <name evidence="1" type="ORF">NPX36_02930</name>
</gene>
<proteinExistence type="predicted"/>